<evidence type="ECO:0000256" key="1">
    <source>
        <dbReference type="ARBA" id="ARBA00009986"/>
    </source>
</evidence>
<dbReference type="PANTHER" id="PTHR11699">
    <property type="entry name" value="ALDEHYDE DEHYDROGENASE-RELATED"/>
    <property type="match status" value="1"/>
</dbReference>
<dbReference type="Proteomes" id="UP000265366">
    <property type="component" value="Unassembled WGS sequence"/>
</dbReference>
<dbReference type="InterPro" id="IPR016161">
    <property type="entry name" value="Ald_DH/histidinol_DH"/>
</dbReference>
<comment type="caution">
    <text evidence="6">The sequence shown here is derived from an EMBL/GenBank/DDBJ whole genome shotgun (WGS) entry which is preliminary data.</text>
</comment>
<dbReference type="InterPro" id="IPR029510">
    <property type="entry name" value="Ald_DH_CS_GLU"/>
</dbReference>
<dbReference type="Gene3D" id="3.40.309.10">
    <property type="entry name" value="Aldehyde Dehydrogenase, Chain A, domain 2"/>
    <property type="match status" value="1"/>
</dbReference>
<dbReference type="Pfam" id="PF00171">
    <property type="entry name" value="Aldedh"/>
    <property type="match status" value="1"/>
</dbReference>
<proteinExistence type="inferred from homology"/>
<dbReference type="OrthoDB" id="9761688at2"/>
<dbReference type="FunFam" id="3.40.309.10:FF:000012">
    <property type="entry name" value="Betaine aldehyde dehydrogenase"/>
    <property type="match status" value="1"/>
</dbReference>
<dbReference type="Gene3D" id="3.40.605.10">
    <property type="entry name" value="Aldehyde Dehydrogenase, Chain A, domain 1"/>
    <property type="match status" value="1"/>
</dbReference>
<name>A0A3A1P7E7_9SPHN</name>
<gene>
    <name evidence="6" type="ORF">D2V17_06315</name>
</gene>
<feature type="active site" evidence="3">
    <location>
        <position position="268"/>
    </location>
</feature>
<dbReference type="InterPro" id="IPR016162">
    <property type="entry name" value="Ald_DH_N"/>
</dbReference>
<evidence type="ECO:0000256" key="4">
    <source>
        <dbReference type="RuleBase" id="RU003345"/>
    </source>
</evidence>
<dbReference type="GO" id="GO:0016620">
    <property type="term" value="F:oxidoreductase activity, acting on the aldehyde or oxo group of donors, NAD or NADP as acceptor"/>
    <property type="evidence" value="ECO:0007669"/>
    <property type="project" value="InterPro"/>
</dbReference>
<organism evidence="6 7">
    <name type="scientific">Aurantiacibacter xanthus</name>
    <dbReference type="NCBI Taxonomy" id="1784712"/>
    <lineage>
        <taxon>Bacteria</taxon>
        <taxon>Pseudomonadati</taxon>
        <taxon>Pseudomonadota</taxon>
        <taxon>Alphaproteobacteria</taxon>
        <taxon>Sphingomonadales</taxon>
        <taxon>Erythrobacteraceae</taxon>
        <taxon>Aurantiacibacter</taxon>
    </lineage>
</organism>
<dbReference type="InterPro" id="IPR015590">
    <property type="entry name" value="Aldehyde_DH_dom"/>
</dbReference>
<dbReference type="InterPro" id="IPR016163">
    <property type="entry name" value="Ald_DH_C"/>
</dbReference>
<dbReference type="PROSITE" id="PS00070">
    <property type="entry name" value="ALDEHYDE_DEHYDR_CYS"/>
    <property type="match status" value="1"/>
</dbReference>
<dbReference type="PROSITE" id="PS00687">
    <property type="entry name" value="ALDEHYDE_DEHYDR_GLU"/>
    <property type="match status" value="1"/>
</dbReference>
<accession>A0A3A1P7E7</accession>
<dbReference type="SUPFAM" id="SSF53720">
    <property type="entry name" value="ALDH-like"/>
    <property type="match status" value="1"/>
</dbReference>
<protein>
    <submittedName>
        <fullName evidence="6">Aldehyde dehydrogenase family protein</fullName>
    </submittedName>
</protein>
<dbReference type="InterPro" id="IPR016160">
    <property type="entry name" value="Ald_DH_CS_CYS"/>
</dbReference>
<dbReference type="FunFam" id="3.40.605.10:FF:000007">
    <property type="entry name" value="NAD/NADP-dependent betaine aldehyde dehydrogenase"/>
    <property type="match status" value="1"/>
</dbReference>
<keyword evidence="2 4" id="KW-0560">Oxidoreductase</keyword>
<evidence type="ECO:0000256" key="3">
    <source>
        <dbReference type="PROSITE-ProRule" id="PRU10007"/>
    </source>
</evidence>
<evidence type="ECO:0000259" key="5">
    <source>
        <dbReference type="Pfam" id="PF00171"/>
    </source>
</evidence>
<dbReference type="AlphaFoldDB" id="A0A3A1P7E7"/>
<sequence length="502" mass="51955">MPVDTSILPDLRQDLAARSRELFIGGKFQPAQSGETFAVIDPATGEEFASVASGGAADIDLAVKAARKCFDSAAWSGKTPAERARALTRLADLVEANGSRIALTETLDNGMPMMMAFFGGVAAASEQLRYNAGWATKLNGETFTPSNPGEWHAFTTREPVGVVGAIVPWNFPFVMAVAKIAPALAAGCTVVLKPAEQTPLSAVILAELIAEAGFPEGAVNIVTGYGKTAGAALVEHPLVDKISFTGSTATGKGIVHACTGNLKRVTLELGGKSPVVIFDDADLAKAIPGTAMGIFGNAGQVCAAGSRLFVHERVRDQVMEGLAGFARSLKLGSGLSPDTQMGPLVSQVQFDRVSSYIDSATSEGATAVAGGAAAAVEGHEGGFFMQPTVLSDTAPGMKAVEEEIFGPVLCTQTFGDDDLEQVAAAANNTTFGLSSAIWTRDMSTGLKLAKRIRAGMVRINGGAGGPDPAMPLGGFKQSGWGRENGRNGIEAYTEIKSVTINL</sequence>
<feature type="domain" description="Aldehyde dehydrogenase" evidence="5">
    <location>
        <begin position="30"/>
        <end position="498"/>
    </location>
</feature>
<evidence type="ECO:0000313" key="6">
    <source>
        <dbReference type="EMBL" id="RIV89492.1"/>
    </source>
</evidence>
<comment type="similarity">
    <text evidence="1 4">Belongs to the aldehyde dehydrogenase family.</text>
</comment>
<evidence type="ECO:0000256" key="2">
    <source>
        <dbReference type="ARBA" id="ARBA00023002"/>
    </source>
</evidence>
<evidence type="ECO:0000313" key="7">
    <source>
        <dbReference type="Proteomes" id="UP000265366"/>
    </source>
</evidence>
<reference evidence="6 7" key="1">
    <citation type="submission" date="2018-08" db="EMBL/GenBank/DDBJ databases">
        <title>Erythrobacter zhengii sp.nov., a bacterium isolated from deep-sea sediment.</title>
        <authorList>
            <person name="Fang C."/>
            <person name="Wu Y.-H."/>
            <person name="Sun C."/>
            <person name="Wang H."/>
            <person name="Cheng H."/>
            <person name="Meng F.-X."/>
            <person name="Wang C.-S."/>
            <person name="Xu X.-W."/>
        </authorList>
    </citation>
    <scope>NUCLEOTIDE SEQUENCE [LARGE SCALE GENOMIC DNA]</scope>
    <source>
        <strain evidence="6 7">CCTCC AB 2015396</strain>
    </source>
</reference>
<dbReference type="EMBL" id="QXFM01000064">
    <property type="protein sequence ID" value="RIV89492.1"/>
    <property type="molecule type" value="Genomic_DNA"/>
</dbReference>
<keyword evidence="7" id="KW-1185">Reference proteome</keyword>